<dbReference type="EMBL" id="FCNP01000035">
    <property type="protein sequence ID" value="CVI60972.1"/>
    <property type="molecule type" value="Genomic_DNA"/>
</dbReference>
<comment type="caution">
    <text evidence="1">The sequence shown here is derived from an EMBL/GenBank/DDBJ whole genome shotgun (WGS) entry which is preliminary data.</text>
</comment>
<dbReference type="Proteomes" id="UP000192140">
    <property type="component" value="Unassembled WGS sequence"/>
</dbReference>
<name>A0A1S7U291_9HYPH</name>
<accession>A0A1S7U291</accession>
<sequence>MIRFIGAFGVVFVYQPIRVDDGSRCDDLVGRRQRGLARNDRKIVCHYSLPYMLSPNYLLKNTFVYVYPNNDEYRYISIYNISVKSASN</sequence>
<reference evidence="1" key="1">
    <citation type="submission" date="2016-01" db="EMBL/GenBank/DDBJ databases">
        <authorList>
            <person name="Regsiter A."/>
            <person name="william w."/>
        </authorList>
    </citation>
    <scope>NUCLEOTIDE SEQUENCE</scope>
    <source>
        <strain evidence="1">NCPPB 1641</strain>
    </source>
</reference>
<dbReference type="AlphaFoldDB" id="A0A1S7U291"/>
<keyword evidence="2" id="KW-1185">Reference proteome</keyword>
<evidence type="ECO:0000313" key="1">
    <source>
        <dbReference type="EMBL" id="CVI60972.1"/>
    </source>
</evidence>
<proteinExistence type="predicted"/>
<evidence type="ECO:0000313" key="2">
    <source>
        <dbReference type="Proteomes" id="UP000192140"/>
    </source>
</evidence>
<gene>
    <name evidence="1" type="ORF">AGR7A_Lc140041</name>
</gene>
<organism evidence="1 2">
    <name type="scientific">Agrobacterium deltaense NCPPB 1641</name>
    <dbReference type="NCBI Taxonomy" id="1183425"/>
    <lineage>
        <taxon>Bacteria</taxon>
        <taxon>Pseudomonadati</taxon>
        <taxon>Pseudomonadota</taxon>
        <taxon>Alphaproteobacteria</taxon>
        <taxon>Hyphomicrobiales</taxon>
        <taxon>Rhizobiaceae</taxon>
        <taxon>Rhizobium/Agrobacterium group</taxon>
        <taxon>Agrobacterium</taxon>
    </lineage>
</organism>
<protein>
    <submittedName>
        <fullName evidence="1">Uncharacterized protein</fullName>
    </submittedName>
</protein>